<keyword evidence="5" id="KW-0812">Transmembrane</keyword>
<evidence type="ECO:0000256" key="1">
    <source>
        <dbReference type="ARBA" id="ARBA00010996"/>
    </source>
</evidence>
<dbReference type="PANTHER" id="PTHR12151:SF25">
    <property type="entry name" value="LINALOOL DEHYDRATASE_ISOMERASE DOMAIN-CONTAINING PROTEIN"/>
    <property type="match status" value="1"/>
</dbReference>
<evidence type="ECO:0000313" key="8">
    <source>
        <dbReference type="Proteomes" id="UP000627292"/>
    </source>
</evidence>
<keyword evidence="5" id="KW-1133">Transmembrane helix</keyword>
<dbReference type="PANTHER" id="PTHR12151">
    <property type="entry name" value="ELECTRON TRANSPORT PROTIN SCO1/SENC FAMILY MEMBER"/>
    <property type="match status" value="1"/>
</dbReference>
<protein>
    <recommendedName>
        <fullName evidence="6">Thioredoxin domain-containing protein</fullName>
    </recommendedName>
</protein>
<feature type="binding site" evidence="3">
    <location>
        <position position="164"/>
    </location>
    <ligand>
        <name>Cu cation</name>
        <dbReference type="ChEBI" id="CHEBI:23378"/>
    </ligand>
</feature>
<keyword evidence="5" id="KW-0472">Membrane</keyword>
<sequence length="220" mass="25209">MKNKKLIGYSLFFVVLAVGFWAFLFAGTENWKSKSPTISTVKPFAFTNQDGRTFTEKDMQGKVCLVEYFFTTCKGICPRMNTNMHKIYSTFKNEPNFLIVSHTCDPETDSVPVIKHYSDSLQVDNRKWVFLTGRKDSLYGAARYSYLLDDPKNAVEKIEDQFIHTQFFALVDKNGQVRGQIYDGLKEDELAKLNEDIQTLLKEKSGKSGFTNSIFTNNPQ</sequence>
<evidence type="ECO:0000256" key="5">
    <source>
        <dbReference type="SAM" id="Phobius"/>
    </source>
</evidence>
<name>A0A917MZ24_9BACT</name>
<dbReference type="CDD" id="cd02968">
    <property type="entry name" value="SCO"/>
    <property type="match status" value="1"/>
</dbReference>
<keyword evidence="4" id="KW-1015">Disulfide bond</keyword>
<feature type="binding site" evidence="3">
    <location>
        <position position="73"/>
    </location>
    <ligand>
        <name>Cu cation</name>
        <dbReference type="ChEBI" id="CHEBI:23378"/>
    </ligand>
</feature>
<feature type="domain" description="Thioredoxin" evidence="6">
    <location>
        <begin position="35"/>
        <end position="202"/>
    </location>
</feature>
<gene>
    <name evidence="7" type="ORF">GCM10011379_56320</name>
</gene>
<keyword evidence="8" id="KW-1185">Reference proteome</keyword>
<comment type="similarity">
    <text evidence="1">Belongs to the SCO1/2 family.</text>
</comment>
<keyword evidence="2 3" id="KW-0186">Copper</keyword>
<dbReference type="SUPFAM" id="SSF52833">
    <property type="entry name" value="Thioredoxin-like"/>
    <property type="match status" value="1"/>
</dbReference>
<evidence type="ECO:0000256" key="2">
    <source>
        <dbReference type="ARBA" id="ARBA00023008"/>
    </source>
</evidence>
<dbReference type="InterPro" id="IPR013766">
    <property type="entry name" value="Thioredoxin_domain"/>
</dbReference>
<accession>A0A917MZ24</accession>
<evidence type="ECO:0000256" key="3">
    <source>
        <dbReference type="PIRSR" id="PIRSR603782-1"/>
    </source>
</evidence>
<dbReference type="RefSeq" id="WP_188958998.1">
    <property type="nucleotide sequence ID" value="NZ_BMIB01000007.1"/>
</dbReference>
<evidence type="ECO:0000313" key="7">
    <source>
        <dbReference type="EMBL" id="GGH82434.1"/>
    </source>
</evidence>
<dbReference type="PROSITE" id="PS51352">
    <property type="entry name" value="THIOREDOXIN_2"/>
    <property type="match status" value="1"/>
</dbReference>
<organism evidence="7 8">
    <name type="scientific">Filimonas zeae</name>
    <dbReference type="NCBI Taxonomy" id="1737353"/>
    <lineage>
        <taxon>Bacteria</taxon>
        <taxon>Pseudomonadati</taxon>
        <taxon>Bacteroidota</taxon>
        <taxon>Chitinophagia</taxon>
        <taxon>Chitinophagales</taxon>
        <taxon>Chitinophagaceae</taxon>
        <taxon>Filimonas</taxon>
    </lineage>
</organism>
<dbReference type="GO" id="GO:0046872">
    <property type="term" value="F:metal ion binding"/>
    <property type="evidence" value="ECO:0007669"/>
    <property type="project" value="UniProtKB-KW"/>
</dbReference>
<evidence type="ECO:0000256" key="4">
    <source>
        <dbReference type="PIRSR" id="PIRSR603782-2"/>
    </source>
</evidence>
<dbReference type="EMBL" id="BMIB01000007">
    <property type="protein sequence ID" value="GGH82434.1"/>
    <property type="molecule type" value="Genomic_DNA"/>
</dbReference>
<keyword evidence="3" id="KW-0479">Metal-binding</keyword>
<dbReference type="InterPro" id="IPR003782">
    <property type="entry name" value="SCO1/SenC"/>
</dbReference>
<evidence type="ECO:0000259" key="6">
    <source>
        <dbReference type="PROSITE" id="PS51352"/>
    </source>
</evidence>
<dbReference type="InterPro" id="IPR036249">
    <property type="entry name" value="Thioredoxin-like_sf"/>
</dbReference>
<dbReference type="Pfam" id="PF02630">
    <property type="entry name" value="SCO1-SenC"/>
    <property type="match status" value="1"/>
</dbReference>
<reference evidence="7" key="2">
    <citation type="submission" date="2020-09" db="EMBL/GenBank/DDBJ databases">
        <authorList>
            <person name="Sun Q."/>
            <person name="Zhou Y."/>
        </authorList>
    </citation>
    <scope>NUCLEOTIDE SEQUENCE</scope>
    <source>
        <strain evidence="7">CGMCC 1.15290</strain>
    </source>
</reference>
<dbReference type="Proteomes" id="UP000627292">
    <property type="component" value="Unassembled WGS sequence"/>
</dbReference>
<reference evidence="7" key="1">
    <citation type="journal article" date="2014" name="Int. J. Syst. Evol. Microbiol.">
        <title>Complete genome sequence of Corynebacterium casei LMG S-19264T (=DSM 44701T), isolated from a smear-ripened cheese.</title>
        <authorList>
            <consortium name="US DOE Joint Genome Institute (JGI-PGF)"/>
            <person name="Walter F."/>
            <person name="Albersmeier A."/>
            <person name="Kalinowski J."/>
            <person name="Ruckert C."/>
        </authorList>
    </citation>
    <scope>NUCLEOTIDE SEQUENCE</scope>
    <source>
        <strain evidence="7">CGMCC 1.15290</strain>
    </source>
</reference>
<comment type="caution">
    <text evidence="7">The sequence shown here is derived from an EMBL/GenBank/DDBJ whole genome shotgun (WGS) entry which is preliminary data.</text>
</comment>
<dbReference type="Gene3D" id="3.40.30.10">
    <property type="entry name" value="Glutaredoxin"/>
    <property type="match status" value="1"/>
</dbReference>
<feature type="transmembrane region" description="Helical" evidence="5">
    <location>
        <begin position="6"/>
        <end position="26"/>
    </location>
</feature>
<dbReference type="AlphaFoldDB" id="A0A917MZ24"/>
<proteinExistence type="inferred from homology"/>
<feature type="binding site" evidence="3">
    <location>
        <position position="77"/>
    </location>
    <ligand>
        <name>Cu cation</name>
        <dbReference type="ChEBI" id="CHEBI:23378"/>
    </ligand>
</feature>
<feature type="disulfide bond" description="Redox-active" evidence="4">
    <location>
        <begin position="73"/>
        <end position="77"/>
    </location>
</feature>